<name>A0A250XRC6_9CHLO</name>
<keyword evidence="3" id="KW-0325">Glycoprotein</keyword>
<evidence type="ECO:0000313" key="5">
    <source>
        <dbReference type="EMBL" id="GAX85618.1"/>
    </source>
</evidence>
<comment type="similarity">
    <text evidence="1">Belongs to the strictosidine synthase family.</text>
</comment>
<dbReference type="GO" id="GO:0012505">
    <property type="term" value="C:endomembrane system"/>
    <property type="evidence" value="ECO:0007669"/>
    <property type="project" value="TreeGrafter"/>
</dbReference>
<dbReference type="EMBL" id="BEGY01000180">
    <property type="protein sequence ID" value="GAX85618.1"/>
    <property type="molecule type" value="Genomic_DNA"/>
</dbReference>
<proteinExistence type="inferred from homology"/>
<organism evidence="5 6">
    <name type="scientific">Chlamydomonas eustigma</name>
    <dbReference type="NCBI Taxonomy" id="1157962"/>
    <lineage>
        <taxon>Eukaryota</taxon>
        <taxon>Viridiplantae</taxon>
        <taxon>Chlorophyta</taxon>
        <taxon>core chlorophytes</taxon>
        <taxon>Chlorophyceae</taxon>
        <taxon>CS clade</taxon>
        <taxon>Chlamydomonadales</taxon>
        <taxon>Chlamydomonadaceae</taxon>
        <taxon>Chlamydomonas</taxon>
    </lineage>
</organism>
<dbReference type="Gene3D" id="2.120.10.30">
    <property type="entry name" value="TolB, C-terminal domain"/>
    <property type="match status" value="1"/>
</dbReference>
<feature type="domain" description="Strictosidine synthase conserved region" evidence="4">
    <location>
        <begin position="182"/>
        <end position="279"/>
    </location>
</feature>
<evidence type="ECO:0000313" key="6">
    <source>
        <dbReference type="Proteomes" id="UP000232323"/>
    </source>
</evidence>
<dbReference type="AlphaFoldDB" id="A0A250XRC6"/>
<gene>
    <name evidence="5" type="ORF">CEUSTIGMA_g13033.t1</name>
</gene>
<comment type="caution">
    <text evidence="5">The sequence shown here is derived from an EMBL/GenBank/DDBJ whole genome shotgun (WGS) entry which is preliminary data.</text>
</comment>
<dbReference type="PANTHER" id="PTHR10426:SF88">
    <property type="entry name" value="ADIPOCYTE PLASMA MEMBRANE-ASSOCIATED PROTEIN HEMOMUCIN-RELATED"/>
    <property type="match status" value="1"/>
</dbReference>
<protein>
    <recommendedName>
        <fullName evidence="4">Strictosidine synthase conserved region domain-containing protein</fullName>
    </recommendedName>
</protein>
<dbReference type="Proteomes" id="UP000232323">
    <property type="component" value="Unassembled WGS sequence"/>
</dbReference>
<reference evidence="5 6" key="1">
    <citation type="submission" date="2017-08" db="EMBL/GenBank/DDBJ databases">
        <title>Acidophilic green algal genome provides insights into adaptation to an acidic environment.</title>
        <authorList>
            <person name="Hirooka S."/>
            <person name="Hirose Y."/>
            <person name="Kanesaki Y."/>
            <person name="Higuchi S."/>
            <person name="Fujiwara T."/>
            <person name="Onuma R."/>
            <person name="Era A."/>
            <person name="Ohbayashi R."/>
            <person name="Uzuka A."/>
            <person name="Nozaki H."/>
            <person name="Yoshikawa H."/>
            <person name="Miyagishima S.Y."/>
        </authorList>
    </citation>
    <scope>NUCLEOTIDE SEQUENCE [LARGE SCALE GENOMIC DNA]</scope>
    <source>
        <strain evidence="5 6">NIES-2499</strain>
    </source>
</reference>
<dbReference type="InterPro" id="IPR011042">
    <property type="entry name" value="6-blade_b-propeller_TolB-like"/>
</dbReference>
<dbReference type="STRING" id="1157962.A0A250XRC6"/>
<keyword evidence="6" id="KW-1185">Reference proteome</keyword>
<evidence type="ECO:0000256" key="1">
    <source>
        <dbReference type="ARBA" id="ARBA00009191"/>
    </source>
</evidence>
<dbReference type="InterPro" id="IPR018119">
    <property type="entry name" value="Strictosidine_synth_cons-reg"/>
</dbReference>
<sequence length="402" mass="43937">MLLNLCTTPLVAITAFLFAFCDFEIFPLPYPAITHKLVDVPEEKIPGPSLPLEGTLARNNILREHAVANLFAEQVHGSESVAIGPTETSVTLLDRFGYLWVADRASLGSQEGYLLRKEPETYIGPGRPLGFKYNAASGHLIVCDSLKGLLSVETGFKRFHILANRVSLNSAIDPGSIITYANDLDIASDGKVFFSDSLNISTALNRENYYDSFWSFLLSLVTGYCSGRLLSYDPATEETHVIANGFWSSNGVALSSDESFVAVAETNCFAIRRVWLKGPKAGTVDTLVESLPGFPDGLSRGSDGNFWIAIVGLRSPVVPLLKYKLFRFLLAWTPSAIRPKVPDPGLVIKVSPQGEILASLWDPTGERVRGISAVEEHMGRLWLGNLKGSGVSYLDLTHQQSR</sequence>
<dbReference type="PANTHER" id="PTHR10426">
    <property type="entry name" value="STRICTOSIDINE SYNTHASE-RELATED"/>
    <property type="match status" value="1"/>
</dbReference>
<evidence type="ECO:0000256" key="2">
    <source>
        <dbReference type="ARBA" id="ARBA00022553"/>
    </source>
</evidence>
<keyword evidence="2" id="KW-0597">Phosphoprotein</keyword>
<dbReference type="Pfam" id="PF03088">
    <property type="entry name" value="Str_synth"/>
    <property type="match status" value="1"/>
</dbReference>
<evidence type="ECO:0000256" key="3">
    <source>
        <dbReference type="ARBA" id="ARBA00023180"/>
    </source>
</evidence>
<dbReference type="GO" id="GO:0016787">
    <property type="term" value="F:hydrolase activity"/>
    <property type="evidence" value="ECO:0007669"/>
    <property type="project" value="TreeGrafter"/>
</dbReference>
<evidence type="ECO:0000259" key="4">
    <source>
        <dbReference type="Pfam" id="PF03088"/>
    </source>
</evidence>
<accession>A0A250XRC6</accession>
<dbReference type="OrthoDB" id="5307922at2759"/>
<dbReference type="SUPFAM" id="SSF63829">
    <property type="entry name" value="Calcium-dependent phosphotriesterase"/>
    <property type="match status" value="1"/>
</dbReference>